<dbReference type="AlphaFoldDB" id="A0A1Y0EM31"/>
<organism evidence="1 2">
    <name type="scientific">Comamonas serinivorans</name>
    <dbReference type="NCBI Taxonomy" id="1082851"/>
    <lineage>
        <taxon>Bacteria</taxon>
        <taxon>Pseudomonadati</taxon>
        <taxon>Pseudomonadota</taxon>
        <taxon>Betaproteobacteria</taxon>
        <taxon>Burkholderiales</taxon>
        <taxon>Comamonadaceae</taxon>
        <taxon>Comamonas</taxon>
    </lineage>
</organism>
<dbReference type="Proteomes" id="UP000196138">
    <property type="component" value="Chromosome"/>
</dbReference>
<sequence length="106" mass="11700">MLVGGPVQRIRDPDGRIWTFEMHPWCGPVVINSATGEPLDRQPSEKSPFWPAVDAWIAQGKLVDQHGLCHWVPPGDKPKLVHLGGRNYAFAGSKLAQSAQAHKERA</sequence>
<accession>A0A1Y0EM31</accession>
<protein>
    <submittedName>
        <fullName evidence="1">Uncharacterized protein</fullName>
    </submittedName>
</protein>
<keyword evidence="2" id="KW-1185">Reference proteome</keyword>
<dbReference type="KEGG" id="cser:CCO03_08480"/>
<gene>
    <name evidence="1" type="ORF">CCO03_08480</name>
</gene>
<proteinExistence type="predicted"/>
<dbReference type="EMBL" id="CP021455">
    <property type="protein sequence ID" value="ARU04705.1"/>
    <property type="molecule type" value="Genomic_DNA"/>
</dbReference>
<reference evidence="1 2" key="1">
    <citation type="submission" date="2017-05" db="EMBL/GenBank/DDBJ databases">
        <authorList>
            <person name="Song R."/>
            <person name="Chenine A.L."/>
            <person name="Ruprecht R.M."/>
        </authorList>
    </citation>
    <scope>NUCLEOTIDE SEQUENCE [LARGE SCALE GENOMIC DNA]</scope>
    <source>
        <strain evidence="1 2">DSM 26136</strain>
    </source>
</reference>
<evidence type="ECO:0000313" key="1">
    <source>
        <dbReference type="EMBL" id="ARU04705.1"/>
    </source>
</evidence>
<evidence type="ECO:0000313" key="2">
    <source>
        <dbReference type="Proteomes" id="UP000196138"/>
    </source>
</evidence>
<name>A0A1Y0EM31_9BURK</name>